<evidence type="ECO:0000313" key="2">
    <source>
        <dbReference type="EMBL" id="XAI71108.1"/>
    </source>
</evidence>
<dbReference type="Pfam" id="PF00291">
    <property type="entry name" value="PALP"/>
    <property type="match status" value="1"/>
</dbReference>
<protein>
    <submittedName>
        <fullName evidence="2">Threonine ammonia lyase</fullName>
    </submittedName>
</protein>
<dbReference type="Gene3D" id="3.40.50.1100">
    <property type="match status" value="2"/>
</dbReference>
<organism evidence="2">
    <name type="scientific">Pseudomonas phage Cygsa01</name>
    <dbReference type="NCBI Taxonomy" id="3138529"/>
    <lineage>
        <taxon>Viruses</taxon>
    </lineage>
</organism>
<evidence type="ECO:0000259" key="1">
    <source>
        <dbReference type="Pfam" id="PF00291"/>
    </source>
</evidence>
<dbReference type="SUPFAM" id="SSF53686">
    <property type="entry name" value="Tryptophan synthase beta subunit-like PLP-dependent enzymes"/>
    <property type="match status" value="1"/>
</dbReference>
<proteinExistence type="predicted"/>
<reference evidence="2" key="1">
    <citation type="journal article" date="2024" name="J. Gen. Virol.">
        <title>Novel phages of Pseudomonas syringae unveil numerous potential auxiliary metabolic genes.</title>
        <authorList>
            <person name="Feltin C."/>
            <person name="Garneau J.R."/>
            <person name="Morris C.E."/>
            <person name="Berard A."/>
            <person name="Torres-Barcelo C."/>
        </authorList>
    </citation>
    <scope>NUCLEOTIDE SEQUENCE</scope>
</reference>
<feature type="domain" description="Tryptophan synthase beta chain-like PALP" evidence="1">
    <location>
        <begin position="64"/>
        <end position="248"/>
    </location>
</feature>
<accession>A0AAU6W3G8</accession>
<gene>
    <name evidence="2" type="ORF">Cygsa01_00062</name>
</gene>
<sequence length="387" mass="42796">MQVAENSTIFNTLSINRDLSRWDEHLYEMVPVQEIANPATGQTMKFKRGDYFAPLGYGGINGDKLRVAIHILNEHAKTGGDKLLAHGTVMGSPQSPMAAAVARHFGYKTITVLGGTKPETCIKKDTIQMAAWFGSDFAFVGNGYNNVIQPRVQKILAEKAPTGLYLEYGITLDHNKHSPAAVAAFHGIGAEQVKNIPDDVDTLVIPFGSANSGTSILLGLCKYPKPNIKEVVLVGIGPNRVKFMQERLAVIGKHLGINTDMFDLTETDKLSEPNHTASLTSFFGDTPATTRAKYYRLTHYDLHSTKYVEYNDLMEYNWNGLELHPRYEGKVMTYLQEKHPELIRPTALFWIVGSKPRLEPMLATIGHEINPDAPTAVDLLYPVQAAA</sequence>
<name>A0AAU6W3G8_9VIRU</name>
<dbReference type="InterPro" id="IPR036052">
    <property type="entry name" value="TrpB-like_PALP_sf"/>
</dbReference>
<dbReference type="EMBL" id="PP179332">
    <property type="protein sequence ID" value="XAI71108.1"/>
    <property type="molecule type" value="Genomic_DNA"/>
</dbReference>
<keyword evidence="2" id="KW-0456">Lyase</keyword>
<dbReference type="InterPro" id="IPR001926">
    <property type="entry name" value="TrpB-like_PALP"/>
</dbReference>
<dbReference type="GO" id="GO:0016829">
    <property type="term" value="F:lyase activity"/>
    <property type="evidence" value="ECO:0007669"/>
    <property type="project" value="UniProtKB-KW"/>
</dbReference>